<feature type="region of interest" description="Disordered" evidence="1">
    <location>
        <begin position="432"/>
        <end position="451"/>
    </location>
</feature>
<feature type="region of interest" description="Disordered" evidence="1">
    <location>
        <begin position="42"/>
        <end position="113"/>
    </location>
</feature>
<name>A0AAW0G2U2_9APHY</name>
<feature type="compositionally biased region" description="Polar residues" evidence="1">
    <location>
        <begin position="43"/>
        <end position="109"/>
    </location>
</feature>
<dbReference type="EMBL" id="JASBNA010000016">
    <property type="protein sequence ID" value="KAK7686692.1"/>
    <property type="molecule type" value="Genomic_DNA"/>
</dbReference>
<proteinExistence type="predicted"/>
<comment type="caution">
    <text evidence="2">The sequence shown here is derived from an EMBL/GenBank/DDBJ whole genome shotgun (WGS) entry which is preliminary data.</text>
</comment>
<dbReference type="AlphaFoldDB" id="A0AAW0G2U2"/>
<sequence length="494" mass="56208">MKLGLVTHLIRSYHLPTMDAPNPNQDDGNRTPVIHSYARIRTLNLSQTNSQTRETRSPSYLSSQASSISRSPFSSQASLLSRESRHSSPFSEASQLSRGSPSPFSSRAGSPSDFLELERTPTLNTYATPNNEVLPMSPLLIDMTPRVPSPVQPMLIDPEPPIHTSFSTQNVILPARVLTRISEGMVTANKDLNLLREEVRNLRPECVHPSASTSNTRPLENDDEDADDENIFMDLPSDLKSKIQEEVREHARLLMKRFKSNDIFDEALLPTEHEIERFDPNFGEACSAESFRPDLRKEPRSLYNQSVSRVFADSFNSCQKYAQRKPQVIQVMFLTHLKRLQTLFALQCKVPTEIETSKSVHRRNNRKLEILKARRKWAVGADLKMLDRLGRDGMSSDESDTDERGTKFGRVLVKPWRATSVGLWLQKLDQPINGERRRGRPPRPRVRSGKINYLSRPVKKLPCNAYHPEWIQGLSNHQQSSLSMDNNVFDFNAN</sequence>
<organism evidence="2 3">
    <name type="scientific">Cerrena zonata</name>
    <dbReference type="NCBI Taxonomy" id="2478898"/>
    <lineage>
        <taxon>Eukaryota</taxon>
        <taxon>Fungi</taxon>
        <taxon>Dikarya</taxon>
        <taxon>Basidiomycota</taxon>
        <taxon>Agaricomycotina</taxon>
        <taxon>Agaricomycetes</taxon>
        <taxon>Polyporales</taxon>
        <taxon>Cerrenaceae</taxon>
        <taxon>Cerrena</taxon>
    </lineage>
</organism>
<feature type="compositionally biased region" description="Basic residues" evidence="1">
    <location>
        <begin position="437"/>
        <end position="448"/>
    </location>
</feature>
<feature type="region of interest" description="Disordered" evidence="1">
    <location>
        <begin position="205"/>
        <end position="227"/>
    </location>
</feature>
<keyword evidence="3" id="KW-1185">Reference proteome</keyword>
<protein>
    <submittedName>
        <fullName evidence="2">Uncharacterized protein</fullName>
    </submittedName>
</protein>
<evidence type="ECO:0000313" key="2">
    <source>
        <dbReference type="EMBL" id="KAK7686692.1"/>
    </source>
</evidence>
<evidence type="ECO:0000256" key="1">
    <source>
        <dbReference type="SAM" id="MobiDB-lite"/>
    </source>
</evidence>
<dbReference type="Proteomes" id="UP001385951">
    <property type="component" value="Unassembled WGS sequence"/>
</dbReference>
<reference evidence="2 3" key="1">
    <citation type="submission" date="2022-09" db="EMBL/GenBank/DDBJ databases">
        <authorList>
            <person name="Palmer J.M."/>
        </authorList>
    </citation>
    <scope>NUCLEOTIDE SEQUENCE [LARGE SCALE GENOMIC DNA]</scope>
    <source>
        <strain evidence="2 3">DSM 7382</strain>
    </source>
</reference>
<evidence type="ECO:0000313" key="3">
    <source>
        <dbReference type="Proteomes" id="UP001385951"/>
    </source>
</evidence>
<gene>
    <name evidence="2" type="ORF">QCA50_010292</name>
</gene>
<accession>A0AAW0G2U2</accession>